<dbReference type="SUPFAM" id="SSF56104">
    <property type="entry name" value="SAICAR synthase-like"/>
    <property type="match status" value="1"/>
</dbReference>
<dbReference type="EMBL" id="JARAWJ010000005">
    <property type="protein sequence ID" value="MDX3037404.1"/>
    <property type="molecule type" value="Genomic_DNA"/>
</dbReference>
<dbReference type="Proteomes" id="UP001282474">
    <property type="component" value="Unassembled WGS sequence"/>
</dbReference>
<evidence type="ECO:0000313" key="7">
    <source>
        <dbReference type="EMBL" id="MDX3037404.1"/>
    </source>
</evidence>
<gene>
    <name evidence="7" type="ORF">PV383_09490</name>
</gene>
<dbReference type="Gene3D" id="3.30.470.20">
    <property type="entry name" value="ATP-grasp fold, B domain"/>
    <property type="match status" value="1"/>
</dbReference>
<dbReference type="Pfam" id="PF01259">
    <property type="entry name" value="SAICAR_synt"/>
    <property type="match status" value="1"/>
</dbReference>
<evidence type="ECO:0000256" key="4">
    <source>
        <dbReference type="ARBA" id="ARBA00022840"/>
    </source>
</evidence>
<protein>
    <submittedName>
        <fullName evidence="7">Phosphoribosylaminoimidazolesuccinocarboxamide synthase</fullName>
    </submittedName>
</protein>
<dbReference type="Gene3D" id="3.30.200.20">
    <property type="entry name" value="Phosphorylase Kinase, domain 1"/>
    <property type="match status" value="1"/>
</dbReference>
<feature type="domain" description="SAICAR synthetase/ADE2 N-terminal" evidence="6">
    <location>
        <begin position="35"/>
        <end position="198"/>
    </location>
</feature>
<organism evidence="7 8">
    <name type="scientific">Streptomyces caniscabiei</name>
    <dbReference type="NCBI Taxonomy" id="2746961"/>
    <lineage>
        <taxon>Bacteria</taxon>
        <taxon>Bacillati</taxon>
        <taxon>Actinomycetota</taxon>
        <taxon>Actinomycetes</taxon>
        <taxon>Kitasatosporales</taxon>
        <taxon>Streptomycetaceae</taxon>
        <taxon>Streptomyces</taxon>
    </lineage>
</organism>
<comment type="caution">
    <text evidence="7">The sequence shown here is derived from an EMBL/GenBank/DDBJ whole genome shotgun (WGS) entry which is preliminary data.</text>
</comment>
<evidence type="ECO:0000259" key="6">
    <source>
        <dbReference type="Pfam" id="PF01259"/>
    </source>
</evidence>
<evidence type="ECO:0000256" key="1">
    <source>
        <dbReference type="ARBA" id="ARBA00022598"/>
    </source>
</evidence>
<evidence type="ECO:0000256" key="2">
    <source>
        <dbReference type="ARBA" id="ARBA00022741"/>
    </source>
</evidence>
<keyword evidence="8" id="KW-1185">Reference proteome</keyword>
<sequence length="214" mass="24048">MNGDGTCDIELIPSLRSFTYDRDALMPQTAALRLDFYEAAAERLAGKGVRTVFRKRLDAISYRADYVQAPPFEVIVKNLATGSTVRKYPGLFPEGHRFRPPVVKFDYRIDPEDQPIGEDYLRAAGVDVTSFRDCALQCNDALRTWLAPLDLWDFCLVVGVGEGGEPVVNSEVSPDCMRLRDEVGNPLDKDLFRQGADEATLVRAWTDLVRRMRG</sequence>
<evidence type="ECO:0000256" key="5">
    <source>
        <dbReference type="ARBA" id="ARBA00048475"/>
    </source>
</evidence>
<keyword evidence="1" id="KW-0436">Ligase</keyword>
<dbReference type="InterPro" id="IPR028923">
    <property type="entry name" value="SAICAR_synt/ADE2_N"/>
</dbReference>
<evidence type="ECO:0000256" key="3">
    <source>
        <dbReference type="ARBA" id="ARBA00022755"/>
    </source>
</evidence>
<keyword evidence="3" id="KW-0658">Purine biosynthesis</keyword>
<name>A0ABU4MIW0_9ACTN</name>
<keyword evidence="4" id="KW-0067">ATP-binding</keyword>
<evidence type="ECO:0000313" key="8">
    <source>
        <dbReference type="Proteomes" id="UP001282474"/>
    </source>
</evidence>
<comment type="catalytic activity">
    <reaction evidence="5">
        <text>5-amino-1-(5-phospho-D-ribosyl)imidazole-4-carboxylate + L-aspartate + ATP = (2S)-2-[5-amino-1-(5-phospho-beta-D-ribosyl)imidazole-4-carboxamido]succinate + ADP + phosphate + 2 H(+)</text>
        <dbReference type="Rhea" id="RHEA:22628"/>
        <dbReference type="ChEBI" id="CHEBI:15378"/>
        <dbReference type="ChEBI" id="CHEBI:29991"/>
        <dbReference type="ChEBI" id="CHEBI:30616"/>
        <dbReference type="ChEBI" id="CHEBI:43474"/>
        <dbReference type="ChEBI" id="CHEBI:58443"/>
        <dbReference type="ChEBI" id="CHEBI:77657"/>
        <dbReference type="ChEBI" id="CHEBI:456216"/>
        <dbReference type="EC" id="6.3.2.6"/>
    </reaction>
</comment>
<accession>A0ABU4MIW0</accession>
<reference evidence="7 8" key="1">
    <citation type="journal article" date="2023" name="Microb. Genom.">
        <title>Mesoterricola silvestris gen. nov., sp. nov., Mesoterricola sediminis sp. nov., Geothrix oryzae sp. nov., Geothrix edaphica sp. nov., Geothrix rubra sp. nov., and Geothrix limicola sp. nov., six novel members of Acidobacteriota isolated from soils.</title>
        <authorList>
            <person name="Weisberg A.J."/>
            <person name="Pearce E."/>
            <person name="Kramer C.G."/>
            <person name="Chang J.H."/>
            <person name="Clarke C.R."/>
        </authorList>
    </citation>
    <scope>NUCLEOTIDE SEQUENCE [LARGE SCALE GENOMIC DNA]</scope>
    <source>
        <strain evidence="7 8">NE20-4-1</strain>
    </source>
</reference>
<keyword evidence="2" id="KW-0547">Nucleotide-binding</keyword>
<proteinExistence type="predicted"/>